<gene>
    <name evidence="3" type="ORF">POTOM_027156</name>
</gene>
<sequence>MDAFNHLITTNFNHQNDDVNEEEEEEEEEEQNIISSGVVFSQLKPYCLDLLQLLQNPNPTSFSSSIPSLVQFLHDSPPPSLQPFFDYALFPLLLLLDAAVDSRKQNPKPHKISDRAAEGVVQCLEELLNKCYLVSIDQMVVLMKKLTYAAMLTENEASEEFREGVIKCFRALIEGLSSCGVEGCSCEEINGLPALVEARDNRNVNSARDYLGGEGECLVSFLRSQSSSAAVGHWFSLLLKAADNEVARGHRGSAKIRVEAFLTVRALVAKIGTADALAFFLPGVVSQFAKVLHMSKTMISGAAGSVEAIDQAIRALAEYLMIVLEDDANVSSLDRSLCAGSGFNSNKKGSSIHSILDELRQLPVSTQNQSKVAAENSVAEAVKSVTPASEFQSAKPGNEKGALHVDRTRDWVEQTSAHVDRLLSATFPHICLHPARKVRQGLLAVIRGLLSKCSCTLKQSKSMFLECLFVLVVDECGDISAPAQEFLEYLLSSSSKLNVQSDVAELFSRLVEKLPKVVFGNDESHALSHAQQLLVVIYYSGPKFLMDHLQSPVTAARFLDIFALSLSHNSVFIGALDKLTLARPSSIGYLHSIAELKSGSRFPSDYQPIVDVVPSDYPNSRDIHGKAIQNPSLSLQDKSELPRMPPWFGSQKLYQTLAGILRLVGLSLMTDSKSEGHMSVVSDIPLGHLRKLVSEIRDKEFTKESWQSWYNRTGSGQLLRQASTAVCILNEMIFGLSDQAVDNLIRLFHKSELNREGVQAPDAKGADAQPNTVEHLERTRSIWKVSQERVARSHLNDCVGRIAHEYLSSEVWNLPIDQKSSLIQSDGEVEEITLHFFHDTAMLQQVIIDGIGIFSMCLGRDFASSGFLHSSLYLLLESLICSNIQVRQASDAVLHVLSCASGHPTVGQLVLANADYIIDSICRQLRHLDLNPRVPNVLASLLSYIGVAHKILPLLEEPMRSVSQELEILGRHQHPVLTIPFLKAVAEIGKASKHEASSLPTNVESYLMHVKSKVSDMGKGKKLESHENSTSYYDNDIDMSDMESEQWENLLFKLNDSKRYRRTVGSIAGSCLTAAIPLLASMKQEECLVALNIVEDGIVALAKVEEAYRHEKETKEAIEEVIRSYSLYQLQDTLDVAEEGTDENRLLPAMNKIWPFLVACVRNKNPVVRIHFFLLEVALCASFILSPTVFTSCIAEVEKSKETKEFHIKDHLVLLSWILTALIGQAVRRCLSVISSVVLICGGDFFSRRFHTDGPHFWKLLLTSPLQKKPFSKEDRTPLQLPYRSAPTSSGDSMSEISNLKVQVAVLNMIAHLSENKRSTSALQIVLKKVSGLVVGIAFSGVKGLHDASINALRGLASIDSDLIWLLLADVYYTLKKKDLPSPPISGLPQISKILPPPLSPKGYLYVQYGGQSFGFDIDYPSVETVFKKLRSQIFTNQLYI</sequence>
<dbReference type="InterPro" id="IPR057566">
    <property type="entry name" value="TPR_TTI1_N"/>
</dbReference>
<evidence type="ECO:0000259" key="2">
    <source>
        <dbReference type="Pfam" id="PF24173"/>
    </source>
</evidence>
<dbReference type="PANTHER" id="PTHR18460:SF3">
    <property type="entry name" value="TELO2-INTERACTING PROTEIN 1 HOMOLOG"/>
    <property type="match status" value="1"/>
</dbReference>
<evidence type="ECO:0000256" key="1">
    <source>
        <dbReference type="SAM" id="MobiDB-lite"/>
    </source>
</evidence>
<feature type="domain" description="TTI1 N-terminal TPR" evidence="2">
    <location>
        <begin position="223"/>
        <end position="475"/>
    </location>
</feature>
<keyword evidence="4" id="KW-1185">Reference proteome</keyword>
<accession>A0A8X7ZL95</accession>
<evidence type="ECO:0000313" key="3">
    <source>
        <dbReference type="EMBL" id="KAG6768258.1"/>
    </source>
</evidence>
<dbReference type="OrthoDB" id="49511at2759"/>
<proteinExistence type="predicted"/>
<dbReference type="Proteomes" id="UP000886885">
    <property type="component" value="Chromosome 7A"/>
</dbReference>
<comment type="caution">
    <text evidence="3">The sequence shown here is derived from an EMBL/GenBank/DDBJ whole genome shotgun (WGS) entry which is preliminary data.</text>
</comment>
<dbReference type="Pfam" id="PF24173">
    <property type="entry name" value="TPR_TTI1_N"/>
    <property type="match status" value="2"/>
</dbReference>
<feature type="domain" description="TTI1 N-terminal TPR" evidence="2">
    <location>
        <begin position="40"/>
        <end position="182"/>
    </location>
</feature>
<evidence type="ECO:0000313" key="4">
    <source>
        <dbReference type="Proteomes" id="UP000886885"/>
    </source>
</evidence>
<name>A0A8X7ZL95_POPTO</name>
<dbReference type="InterPro" id="IPR052587">
    <property type="entry name" value="TELO2-interacting_protein_1"/>
</dbReference>
<dbReference type="PANTHER" id="PTHR18460">
    <property type="entry name" value="TEL2 INTERACTING PROTEIN 1 TTI1 FAMILY MEMBER"/>
    <property type="match status" value="1"/>
</dbReference>
<dbReference type="InterPro" id="IPR049362">
    <property type="entry name" value="TTI1_rpt"/>
</dbReference>
<dbReference type="GO" id="GO:0005737">
    <property type="term" value="C:cytoplasm"/>
    <property type="evidence" value="ECO:0007669"/>
    <property type="project" value="TreeGrafter"/>
</dbReference>
<feature type="compositionally biased region" description="Acidic residues" evidence="1">
    <location>
        <begin position="18"/>
        <end position="31"/>
    </location>
</feature>
<reference evidence="3" key="1">
    <citation type="journal article" date="2020" name="bioRxiv">
        <title>Hybrid origin of Populus tomentosa Carr. identified through genome sequencing and phylogenomic analysis.</title>
        <authorList>
            <person name="An X."/>
            <person name="Gao K."/>
            <person name="Chen Z."/>
            <person name="Li J."/>
            <person name="Yang X."/>
            <person name="Yang X."/>
            <person name="Zhou J."/>
            <person name="Guo T."/>
            <person name="Zhao T."/>
            <person name="Huang S."/>
            <person name="Miao D."/>
            <person name="Khan W.U."/>
            <person name="Rao P."/>
            <person name="Ye M."/>
            <person name="Lei B."/>
            <person name="Liao W."/>
            <person name="Wang J."/>
            <person name="Ji L."/>
            <person name="Li Y."/>
            <person name="Guo B."/>
            <person name="Mustafa N.S."/>
            <person name="Li S."/>
            <person name="Yun Q."/>
            <person name="Keller S.R."/>
            <person name="Mao J."/>
            <person name="Zhang R."/>
            <person name="Strauss S.H."/>
        </authorList>
    </citation>
    <scope>NUCLEOTIDE SEQUENCE</scope>
    <source>
        <strain evidence="3">GM15</strain>
        <tissue evidence="3">Leaf</tissue>
    </source>
</reference>
<feature type="region of interest" description="Disordered" evidence="1">
    <location>
        <begin position="1"/>
        <end position="32"/>
    </location>
</feature>
<protein>
    <recommendedName>
        <fullName evidence="2">TTI1 N-terminal TPR domain-containing protein</fullName>
    </recommendedName>
</protein>
<dbReference type="Pfam" id="PF21547">
    <property type="entry name" value="TTI1"/>
    <property type="match status" value="1"/>
</dbReference>
<dbReference type="EMBL" id="JAAWWB010000013">
    <property type="protein sequence ID" value="KAG6768258.1"/>
    <property type="molecule type" value="Genomic_DNA"/>
</dbReference>
<organism evidence="3 4">
    <name type="scientific">Populus tomentosa</name>
    <name type="common">Chinese white poplar</name>
    <dbReference type="NCBI Taxonomy" id="118781"/>
    <lineage>
        <taxon>Eukaryota</taxon>
        <taxon>Viridiplantae</taxon>
        <taxon>Streptophyta</taxon>
        <taxon>Embryophyta</taxon>
        <taxon>Tracheophyta</taxon>
        <taxon>Spermatophyta</taxon>
        <taxon>Magnoliopsida</taxon>
        <taxon>eudicotyledons</taxon>
        <taxon>Gunneridae</taxon>
        <taxon>Pentapetalae</taxon>
        <taxon>rosids</taxon>
        <taxon>fabids</taxon>
        <taxon>Malpighiales</taxon>
        <taxon>Salicaceae</taxon>
        <taxon>Saliceae</taxon>
        <taxon>Populus</taxon>
    </lineage>
</organism>